<dbReference type="Proteomes" id="UP001501266">
    <property type="component" value="Unassembled WGS sequence"/>
</dbReference>
<feature type="region of interest" description="Disordered" evidence="1">
    <location>
        <begin position="68"/>
        <end position="231"/>
    </location>
</feature>
<sequence length="271" mass="28308">MATARACPNCGSALREIVWGYGTIADVADAGDVVIGGCVVDVDGGGRVAALQCPICDTRTDAEGVALEAPQPPATTGHPFDVSFSSPPRERWEVSMPDPGERPEAEPPRPDGAEGSPFVDDDFGGPAASGGWRDRVEPYASREDPLPAGSAPSPERVEPYASRDDLLPSGRPVHPDRVEPYASRSDDLPPGSAPSRDHVDPYASPIGVVPQATGAWQERIEPYAGGPGEEAVAPAGDAAALGEQLDARWSSTSDFTDAEEEGWPPGSRDDD</sequence>
<feature type="compositionally biased region" description="Basic and acidic residues" evidence="1">
    <location>
        <begin position="132"/>
        <end position="145"/>
    </location>
</feature>
<evidence type="ECO:0000256" key="1">
    <source>
        <dbReference type="SAM" id="MobiDB-lite"/>
    </source>
</evidence>
<proteinExistence type="predicted"/>
<comment type="caution">
    <text evidence="2">The sequence shown here is derived from an EMBL/GenBank/DDBJ whole genome shotgun (WGS) entry which is preliminary data.</text>
</comment>
<protein>
    <submittedName>
        <fullName evidence="2">Uncharacterized protein</fullName>
    </submittedName>
</protein>
<gene>
    <name evidence="2" type="ORF">GCM10009640_18700</name>
</gene>
<reference evidence="2 3" key="1">
    <citation type="journal article" date="2019" name="Int. J. Syst. Evol. Microbiol.">
        <title>The Global Catalogue of Microorganisms (GCM) 10K type strain sequencing project: providing services to taxonomists for standard genome sequencing and annotation.</title>
        <authorList>
            <consortium name="The Broad Institute Genomics Platform"/>
            <consortium name="The Broad Institute Genome Sequencing Center for Infectious Disease"/>
            <person name="Wu L."/>
            <person name="Ma J."/>
        </authorList>
    </citation>
    <scope>NUCLEOTIDE SEQUENCE [LARGE SCALE GENOMIC DNA]</scope>
    <source>
        <strain evidence="2 3">JCM 12398</strain>
    </source>
</reference>
<dbReference type="RefSeq" id="WP_343919731.1">
    <property type="nucleotide sequence ID" value="NZ_BAAAKK010000005.1"/>
</dbReference>
<name>A0ABN1YXL3_9MICO</name>
<feature type="compositionally biased region" description="Basic and acidic residues" evidence="1">
    <location>
        <begin position="88"/>
        <end position="112"/>
    </location>
</feature>
<organism evidence="2 3">
    <name type="scientific">Agrococcus citreus</name>
    <dbReference type="NCBI Taxonomy" id="84643"/>
    <lineage>
        <taxon>Bacteria</taxon>
        <taxon>Bacillati</taxon>
        <taxon>Actinomycetota</taxon>
        <taxon>Actinomycetes</taxon>
        <taxon>Micrococcales</taxon>
        <taxon>Microbacteriaceae</taxon>
        <taxon>Agrococcus</taxon>
    </lineage>
</organism>
<keyword evidence="3" id="KW-1185">Reference proteome</keyword>
<evidence type="ECO:0000313" key="3">
    <source>
        <dbReference type="Proteomes" id="UP001501266"/>
    </source>
</evidence>
<feature type="compositionally biased region" description="Basic and acidic residues" evidence="1">
    <location>
        <begin position="155"/>
        <end position="166"/>
    </location>
</feature>
<feature type="region of interest" description="Disordered" evidence="1">
    <location>
        <begin position="246"/>
        <end position="271"/>
    </location>
</feature>
<feature type="compositionally biased region" description="Basic and acidic residues" evidence="1">
    <location>
        <begin position="173"/>
        <end position="187"/>
    </location>
</feature>
<evidence type="ECO:0000313" key="2">
    <source>
        <dbReference type="EMBL" id="GAA1423823.1"/>
    </source>
</evidence>
<dbReference type="EMBL" id="BAAAKK010000005">
    <property type="protein sequence ID" value="GAA1423823.1"/>
    <property type="molecule type" value="Genomic_DNA"/>
</dbReference>
<accession>A0ABN1YXL3</accession>